<evidence type="ECO:0000256" key="2">
    <source>
        <dbReference type="ARBA" id="ARBA00009904"/>
    </source>
</evidence>
<keyword evidence="8" id="KW-0375">Hydrogen ion transport</keyword>
<dbReference type="Proteomes" id="UP000310158">
    <property type="component" value="Unassembled WGS sequence"/>
</dbReference>
<gene>
    <name evidence="9" type="ORF">EW146_g3779</name>
</gene>
<keyword evidence="10" id="KW-1185">Reference proteome</keyword>
<dbReference type="PANTHER" id="PTHR11629">
    <property type="entry name" value="VACUOLAR PROTON ATPASES"/>
    <property type="match status" value="1"/>
</dbReference>
<reference evidence="9 10" key="1">
    <citation type="submission" date="2019-02" db="EMBL/GenBank/DDBJ databases">
        <title>Genome sequencing of the rare red list fungi Bondarzewia mesenterica.</title>
        <authorList>
            <person name="Buettner E."/>
            <person name="Kellner H."/>
        </authorList>
    </citation>
    <scope>NUCLEOTIDE SEQUENCE [LARGE SCALE GENOMIC DNA]</scope>
    <source>
        <strain evidence="9 10">DSM 108281</strain>
    </source>
</reference>
<keyword evidence="6 8" id="KW-0406">Ion transport</keyword>
<evidence type="ECO:0000313" key="9">
    <source>
        <dbReference type="EMBL" id="THH16938.1"/>
    </source>
</evidence>
<keyword evidence="5" id="KW-1133">Transmembrane helix</keyword>
<comment type="subcellular location">
    <subcellularLocation>
        <location evidence="1">Membrane</location>
        <topology evidence="1">Multi-pass membrane protein</topology>
    </subcellularLocation>
</comment>
<dbReference type="Pfam" id="PF01496">
    <property type="entry name" value="V_ATPase_I"/>
    <property type="match status" value="1"/>
</dbReference>
<dbReference type="InterPro" id="IPR002490">
    <property type="entry name" value="V-ATPase_116kDa_su"/>
</dbReference>
<sequence>MSLVQLFVPTEVAHDTVAELGELGNVQFKDVRNISPSFYPVYQAAVLTFVILVQLNPDVNPFQRSYISEIRRVDEMARRVRFFSTQIEKEKDHHTCTPAI</sequence>
<accession>A0A4S4LYC6</accession>
<protein>
    <recommendedName>
        <fullName evidence="8">V-type proton ATPase subunit a</fullName>
    </recommendedName>
</protein>
<proteinExistence type="inferred from homology"/>
<dbReference type="GO" id="GO:0046961">
    <property type="term" value="F:proton-transporting ATPase activity, rotational mechanism"/>
    <property type="evidence" value="ECO:0007669"/>
    <property type="project" value="InterPro"/>
</dbReference>
<evidence type="ECO:0000313" key="10">
    <source>
        <dbReference type="Proteomes" id="UP000310158"/>
    </source>
</evidence>
<comment type="function">
    <text evidence="8">Essential component of the vacuolar proton pump (V-ATPase), a multimeric enzyme that catalyzes the translocation of protons across the membranes. Required for assembly and activity of the V-ATPase.</text>
</comment>
<keyword evidence="3 8" id="KW-0813">Transport</keyword>
<dbReference type="EMBL" id="SGPL01000134">
    <property type="protein sequence ID" value="THH16938.1"/>
    <property type="molecule type" value="Genomic_DNA"/>
</dbReference>
<evidence type="ECO:0000256" key="4">
    <source>
        <dbReference type="ARBA" id="ARBA00022692"/>
    </source>
</evidence>
<dbReference type="GO" id="GO:0016471">
    <property type="term" value="C:vacuolar proton-transporting V-type ATPase complex"/>
    <property type="evidence" value="ECO:0007669"/>
    <property type="project" value="TreeGrafter"/>
</dbReference>
<dbReference type="GO" id="GO:0033179">
    <property type="term" value="C:proton-transporting V-type ATPase, V0 domain"/>
    <property type="evidence" value="ECO:0007669"/>
    <property type="project" value="InterPro"/>
</dbReference>
<dbReference type="GO" id="GO:0007035">
    <property type="term" value="P:vacuolar acidification"/>
    <property type="evidence" value="ECO:0007669"/>
    <property type="project" value="TreeGrafter"/>
</dbReference>
<comment type="similarity">
    <text evidence="2 8">Belongs to the V-ATPase 116 kDa subunit family.</text>
</comment>
<dbReference type="PANTHER" id="PTHR11629:SF63">
    <property type="entry name" value="V-TYPE PROTON ATPASE SUBUNIT A"/>
    <property type="match status" value="1"/>
</dbReference>
<comment type="caution">
    <text evidence="9">The sequence shown here is derived from an EMBL/GenBank/DDBJ whole genome shotgun (WGS) entry which is preliminary data.</text>
</comment>
<evidence type="ECO:0000256" key="7">
    <source>
        <dbReference type="ARBA" id="ARBA00023136"/>
    </source>
</evidence>
<dbReference type="GO" id="GO:0000329">
    <property type="term" value="C:fungal-type vacuole membrane"/>
    <property type="evidence" value="ECO:0007669"/>
    <property type="project" value="TreeGrafter"/>
</dbReference>
<name>A0A4S4LYC6_9AGAM</name>
<evidence type="ECO:0000256" key="3">
    <source>
        <dbReference type="ARBA" id="ARBA00022448"/>
    </source>
</evidence>
<dbReference type="GO" id="GO:0051117">
    <property type="term" value="F:ATPase binding"/>
    <property type="evidence" value="ECO:0007669"/>
    <property type="project" value="TreeGrafter"/>
</dbReference>
<evidence type="ECO:0000256" key="5">
    <source>
        <dbReference type="ARBA" id="ARBA00022989"/>
    </source>
</evidence>
<keyword evidence="7" id="KW-0472">Membrane</keyword>
<evidence type="ECO:0000256" key="1">
    <source>
        <dbReference type="ARBA" id="ARBA00004141"/>
    </source>
</evidence>
<organism evidence="9 10">
    <name type="scientific">Bondarzewia mesenterica</name>
    <dbReference type="NCBI Taxonomy" id="1095465"/>
    <lineage>
        <taxon>Eukaryota</taxon>
        <taxon>Fungi</taxon>
        <taxon>Dikarya</taxon>
        <taxon>Basidiomycota</taxon>
        <taxon>Agaricomycotina</taxon>
        <taxon>Agaricomycetes</taxon>
        <taxon>Russulales</taxon>
        <taxon>Bondarzewiaceae</taxon>
        <taxon>Bondarzewia</taxon>
    </lineage>
</organism>
<dbReference type="OrthoDB" id="3257953at2759"/>
<dbReference type="AlphaFoldDB" id="A0A4S4LYC6"/>
<keyword evidence="4" id="KW-0812">Transmembrane</keyword>
<evidence type="ECO:0000256" key="6">
    <source>
        <dbReference type="ARBA" id="ARBA00023065"/>
    </source>
</evidence>
<evidence type="ECO:0000256" key="8">
    <source>
        <dbReference type="RuleBase" id="RU361189"/>
    </source>
</evidence>